<accession>K2RFT1</accession>
<evidence type="ECO:0000313" key="2">
    <source>
        <dbReference type="Proteomes" id="UP000007129"/>
    </source>
</evidence>
<sequence length="13" mass="1499">VYSFYTLGIILIP</sequence>
<dbReference type="VEuPathDB" id="FungiDB:MPH_14111"/>
<organism evidence="1 2">
    <name type="scientific">Macrophomina phaseolina (strain MS6)</name>
    <name type="common">Charcoal rot fungus</name>
    <dbReference type="NCBI Taxonomy" id="1126212"/>
    <lineage>
        <taxon>Eukaryota</taxon>
        <taxon>Fungi</taxon>
        <taxon>Dikarya</taxon>
        <taxon>Ascomycota</taxon>
        <taxon>Pezizomycotina</taxon>
        <taxon>Dothideomycetes</taxon>
        <taxon>Dothideomycetes incertae sedis</taxon>
        <taxon>Botryosphaeriales</taxon>
        <taxon>Botryosphaeriaceae</taxon>
        <taxon>Macrophomina</taxon>
    </lineage>
</organism>
<comment type="caution">
    <text evidence="1">The sequence shown here is derived from an EMBL/GenBank/DDBJ whole genome shotgun (WGS) entry which is preliminary data.</text>
</comment>
<dbReference type="Proteomes" id="UP000007129">
    <property type="component" value="Unassembled WGS sequence"/>
</dbReference>
<proteinExistence type="predicted"/>
<reference evidence="1 2" key="1">
    <citation type="journal article" date="2012" name="BMC Genomics">
        <title>Tools to kill: Genome of one of the most destructive plant pathogenic fungi Macrophomina phaseolina.</title>
        <authorList>
            <person name="Islam M.S."/>
            <person name="Haque M.S."/>
            <person name="Islam M.M."/>
            <person name="Emdad E.M."/>
            <person name="Halim A."/>
            <person name="Hossen Q.M.M."/>
            <person name="Hossain M.Z."/>
            <person name="Ahmed B."/>
            <person name="Rahim S."/>
            <person name="Rahman M.S."/>
            <person name="Alam M.M."/>
            <person name="Hou S."/>
            <person name="Wan X."/>
            <person name="Saito J.A."/>
            <person name="Alam M."/>
        </authorList>
    </citation>
    <scope>NUCLEOTIDE SEQUENCE [LARGE SCALE GENOMIC DNA]</scope>
    <source>
        <strain evidence="1 2">MS6</strain>
    </source>
</reference>
<dbReference type="EMBL" id="AHHD01000937">
    <property type="protein sequence ID" value="EKG08939.1"/>
    <property type="molecule type" value="Genomic_DNA"/>
</dbReference>
<evidence type="ECO:0000313" key="1">
    <source>
        <dbReference type="EMBL" id="EKG08939.1"/>
    </source>
</evidence>
<dbReference type="HOGENOM" id="CLU_3436678_0_0_1"/>
<feature type="non-terminal residue" evidence="1">
    <location>
        <position position="13"/>
    </location>
</feature>
<feature type="non-terminal residue" evidence="1">
    <location>
        <position position="1"/>
    </location>
</feature>
<gene>
    <name evidence="1" type="ORF">MPH_14111</name>
</gene>
<name>K2RFT1_MACPH</name>
<dbReference type="InParanoid" id="K2RFT1"/>
<protein>
    <submittedName>
        <fullName evidence="1">Uncharacterized protein</fullName>
    </submittedName>
</protein>